<dbReference type="GO" id="GO:0001046">
    <property type="term" value="F:core promoter sequence-specific DNA binding"/>
    <property type="evidence" value="ECO:0007669"/>
    <property type="project" value="TreeGrafter"/>
</dbReference>
<keyword evidence="10" id="KW-1185">Reference proteome</keyword>
<dbReference type="InterPro" id="IPR050568">
    <property type="entry name" value="Transcr_DNA_Rep_Reg"/>
</dbReference>
<dbReference type="STRING" id="5539.A0A3E2HA43"/>
<dbReference type="InterPro" id="IPR009072">
    <property type="entry name" value="Histone-fold"/>
</dbReference>
<proteinExistence type="inferred from homology"/>
<feature type="compositionally biased region" description="Polar residues" evidence="7">
    <location>
        <begin position="24"/>
        <end position="44"/>
    </location>
</feature>
<dbReference type="GO" id="GO:0017054">
    <property type="term" value="C:negative cofactor 2 complex"/>
    <property type="evidence" value="ECO:0007669"/>
    <property type="project" value="TreeGrafter"/>
</dbReference>
<evidence type="ECO:0000256" key="1">
    <source>
        <dbReference type="ARBA" id="ARBA00004123"/>
    </source>
</evidence>
<evidence type="ECO:0000313" key="10">
    <source>
        <dbReference type="Proteomes" id="UP000258309"/>
    </source>
</evidence>
<feature type="region of interest" description="Disordered" evidence="7">
    <location>
        <begin position="130"/>
        <end position="191"/>
    </location>
</feature>
<dbReference type="InterPro" id="IPR003958">
    <property type="entry name" value="CBFA_NFYB_domain"/>
</dbReference>
<dbReference type="PANTHER" id="PTHR10252:SF5">
    <property type="entry name" value="DR1-ASSOCIATED COREPRESSOR"/>
    <property type="match status" value="1"/>
</dbReference>
<feature type="region of interest" description="Disordered" evidence="7">
    <location>
        <begin position="275"/>
        <end position="318"/>
    </location>
</feature>
<feature type="non-terminal residue" evidence="9">
    <location>
        <position position="1"/>
    </location>
</feature>
<dbReference type="OMA" id="TNTMPPK"/>
<feature type="compositionally biased region" description="Polar residues" evidence="7">
    <location>
        <begin position="52"/>
        <end position="61"/>
    </location>
</feature>
<dbReference type="OrthoDB" id="653904at2759"/>
<feature type="region of interest" description="Disordered" evidence="7">
    <location>
        <begin position="1"/>
        <end position="108"/>
    </location>
</feature>
<name>A0A3E2HA43_SCYLI</name>
<protein>
    <recommendedName>
        <fullName evidence="5">NCT transcriptional regulatory complex subunit A</fullName>
    </recommendedName>
    <alternativeName>
        <fullName evidence="6">Negative cofactor 2 AB</fullName>
    </alternativeName>
</protein>
<feature type="compositionally biased region" description="Basic residues" evidence="7">
    <location>
        <begin position="305"/>
        <end position="318"/>
    </location>
</feature>
<dbReference type="Gene3D" id="1.10.20.10">
    <property type="entry name" value="Histone, subunit A"/>
    <property type="match status" value="1"/>
</dbReference>
<feature type="non-terminal residue" evidence="9">
    <location>
        <position position="318"/>
    </location>
</feature>
<reference evidence="9 10" key="1">
    <citation type="submission" date="2018-05" db="EMBL/GenBank/DDBJ databases">
        <title>Draft genome sequence of Scytalidium lignicola DSM 105466, a ubiquitous saprotrophic fungus.</title>
        <authorList>
            <person name="Buettner E."/>
            <person name="Gebauer A.M."/>
            <person name="Hofrichter M."/>
            <person name="Liers C."/>
            <person name="Kellner H."/>
        </authorList>
    </citation>
    <scope>NUCLEOTIDE SEQUENCE [LARGE SCALE GENOMIC DNA]</scope>
    <source>
        <strain evidence="9 10">DSM 105466</strain>
    </source>
</reference>
<comment type="similarity">
    <text evidence="3">Belongs to the NC2 alpha/DRAP1 family.</text>
</comment>
<dbReference type="EMBL" id="NCSJ02000112">
    <property type="protein sequence ID" value="RFU29993.1"/>
    <property type="molecule type" value="Genomic_DNA"/>
</dbReference>
<dbReference type="Proteomes" id="UP000258309">
    <property type="component" value="Unassembled WGS sequence"/>
</dbReference>
<evidence type="ECO:0000256" key="6">
    <source>
        <dbReference type="ARBA" id="ARBA00075891"/>
    </source>
</evidence>
<feature type="compositionally biased region" description="Polar residues" evidence="7">
    <location>
        <begin position="1"/>
        <end position="11"/>
    </location>
</feature>
<sequence length="318" mass="34715">MDSTYAPQSPDLSGFLSSPSKSSQPYQPRNLTPQPLQQSSSYTPRSPILPSFGNQVHQQQPHRLHSYDAPQVEDRAFGSGGGEFGGASNQYMPPIPPLPASHSFAALNVQDTQAQHQYYPVSQPYKTEGDFHSASFSHIPAYHDPDTMTSRGSRNPRGQNSSSSTVMGYEPSSQSMTNPSKKPPPNPNNIEIRTKFPVARIKRIMQADEEVGKVAQVTPVAVSKALELFMISLVTGASAIAKDKGGKRVTAQHLKAVVQGDDQFDFLAEIVGRIQDQDGKDGDAGKKRKPKDEIGSDSEEEVKEKKRGKGGRRRKADD</sequence>
<gene>
    <name evidence="9" type="ORF">B7463_g6373</name>
</gene>
<comment type="subcellular location">
    <subcellularLocation>
        <location evidence="1">Nucleus</location>
    </subcellularLocation>
</comment>
<feature type="compositionally biased region" description="Polar residues" evidence="7">
    <location>
        <begin position="147"/>
        <end position="177"/>
    </location>
</feature>
<dbReference type="GO" id="GO:0016251">
    <property type="term" value="F:RNA polymerase II general transcription initiation factor activity"/>
    <property type="evidence" value="ECO:0007669"/>
    <property type="project" value="TreeGrafter"/>
</dbReference>
<comment type="caution">
    <text evidence="9">The sequence shown here is derived from an EMBL/GenBank/DDBJ whole genome shotgun (WGS) entry which is preliminary data.</text>
</comment>
<evidence type="ECO:0000256" key="2">
    <source>
        <dbReference type="ARBA" id="ARBA00023242"/>
    </source>
</evidence>
<dbReference type="PANTHER" id="PTHR10252">
    <property type="entry name" value="HISTONE-LIKE TRANSCRIPTION FACTOR CCAAT-RELATED"/>
    <property type="match status" value="1"/>
</dbReference>
<comment type="subunit">
    <text evidence="4">Forms the NCT transcriptional regulatory complex with nctB and mot1.</text>
</comment>
<feature type="compositionally biased region" description="Low complexity" evidence="7">
    <location>
        <begin position="13"/>
        <end position="23"/>
    </location>
</feature>
<dbReference type="FunFam" id="1.10.20.10:FF:000036">
    <property type="entry name" value="CBF/NF-Y family transcription factor"/>
    <property type="match status" value="1"/>
</dbReference>
<feature type="domain" description="Transcription factor CBF/NF-Y/archaeal histone" evidence="8">
    <location>
        <begin position="195"/>
        <end position="258"/>
    </location>
</feature>
<evidence type="ECO:0000256" key="3">
    <source>
        <dbReference type="ARBA" id="ARBA00061393"/>
    </source>
</evidence>
<evidence type="ECO:0000313" key="9">
    <source>
        <dbReference type="EMBL" id="RFU29993.1"/>
    </source>
</evidence>
<evidence type="ECO:0000256" key="7">
    <source>
        <dbReference type="SAM" id="MobiDB-lite"/>
    </source>
</evidence>
<dbReference type="GO" id="GO:0046982">
    <property type="term" value="F:protein heterodimerization activity"/>
    <property type="evidence" value="ECO:0007669"/>
    <property type="project" value="InterPro"/>
</dbReference>
<dbReference type="AlphaFoldDB" id="A0A3E2HA43"/>
<dbReference type="CDD" id="cd22906">
    <property type="entry name" value="HFD_DRAP1"/>
    <property type="match status" value="1"/>
</dbReference>
<feature type="compositionally biased region" description="Basic and acidic residues" evidence="7">
    <location>
        <begin position="275"/>
        <end position="294"/>
    </location>
</feature>
<evidence type="ECO:0000256" key="5">
    <source>
        <dbReference type="ARBA" id="ARBA00072430"/>
    </source>
</evidence>
<accession>A0A3E2HA43</accession>
<evidence type="ECO:0000259" key="8">
    <source>
        <dbReference type="Pfam" id="PF00808"/>
    </source>
</evidence>
<organism evidence="9 10">
    <name type="scientific">Scytalidium lignicola</name>
    <name type="common">Hyphomycete</name>
    <dbReference type="NCBI Taxonomy" id="5539"/>
    <lineage>
        <taxon>Eukaryota</taxon>
        <taxon>Fungi</taxon>
        <taxon>Dikarya</taxon>
        <taxon>Ascomycota</taxon>
        <taxon>Pezizomycotina</taxon>
        <taxon>Leotiomycetes</taxon>
        <taxon>Leotiomycetes incertae sedis</taxon>
        <taxon>Scytalidium</taxon>
    </lineage>
</organism>
<evidence type="ECO:0000256" key="4">
    <source>
        <dbReference type="ARBA" id="ARBA00065307"/>
    </source>
</evidence>
<dbReference type="Pfam" id="PF00808">
    <property type="entry name" value="CBFD_NFYB_HMF"/>
    <property type="match status" value="1"/>
</dbReference>
<dbReference type="SUPFAM" id="SSF47113">
    <property type="entry name" value="Histone-fold"/>
    <property type="match status" value="1"/>
</dbReference>
<keyword evidence="2" id="KW-0539">Nucleus</keyword>